<evidence type="ECO:0000313" key="2">
    <source>
        <dbReference type="Proteomes" id="UP000223042"/>
    </source>
</evidence>
<reference evidence="2" key="1">
    <citation type="submission" date="2017-06" db="EMBL/GenBank/DDBJ databases">
        <authorList>
            <person name="Spollen W.G."/>
            <person name="Givan S.A."/>
            <person name="Brown P.B."/>
            <person name="Attai H."/>
        </authorList>
    </citation>
    <scope>NUCLEOTIDE SEQUENCE [LARGE SCALE GENOMIC DNA]</scope>
</reference>
<dbReference type="GeneID" id="54982025"/>
<protein>
    <submittedName>
        <fullName evidence="1">Uncharacterized protein</fullName>
    </submittedName>
</protein>
<dbReference type="KEGG" id="vg:54982025"/>
<dbReference type="EMBL" id="MF403005">
    <property type="protein sequence ID" value="AUZ94759.1"/>
    <property type="molecule type" value="Genomic_DNA"/>
</dbReference>
<keyword evidence="2" id="KW-1185">Reference proteome</keyword>
<name>A0A2L0UYZ9_9CAUD</name>
<proteinExistence type="predicted"/>
<dbReference type="RefSeq" id="YP_009791837.1">
    <property type="nucleotide sequence ID" value="NC_047845.1"/>
</dbReference>
<sequence length="104" mass="11381">MELTMKFSDAFIGTAVLLLVLVYATIYAVPAKAGEPTIDTYVGPILTVITCRPVIDASNGVDPGCKIIEYTMDKPMEFCELVAERLNLYPTQSSTITATCEFQH</sequence>
<dbReference type="Proteomes" id="UP000223042">
    <property type="component" value="Segment"/>
</dbReference>
<organism evidence="1 2">
    <name type="scientific">Agrobacterium phage Atu_ph02</name>
    <dbReference type="NCBI Taxonomy" id="2024261"/>
    <lineage>
        <taxon>Viruses</taxon>
        <taxon>Duplodnaviria</taxon>
        <taxon>Heunggongvirae</taxon>
        <taxon>Uroviricota</taxon>
        <taxon>Caudoviricetes</taxon>
        <taxon>Autographivirales</taxon>
        <taxon>Dunnvirinae</taxon>
        <taxon>Atuphduovirus</taxon>
        <taxon>Atuphduovirus atuph02</taxon>
    </lineage>
</organism>
<accession>A0A2L0UYZ9</accession>
<evidence type="ECO:0000313" key="1">
    <source>
        <dbReference type="EMBL" id="AUZ94759.1"/>
    </source>
</evidence>